<proteinExistence type="predicted"/>
<gene>
    <name evidence="2" type="ORF">Salat_0413200</name>
</gene>
<dbReference type="PANTHER" id="PTHR46468">
    <property type="entry name" value="SENTRIN-SPECIFIC PROTEASE 8"/>
    <property type="match status" value="1"/>
</dbReference>
<accession>A0AAE1Z3F2</accession>
<dbReference type="GO" id="GO:0000338">
    <property type="term" value="P:protein deneddylation"/>
    <property type="evidence" value="ECO:0007669"/>
    <property type="project" value="TreeGrafter"/>
</dbReference>
<keyword evidence="1" id="KW-0788">Thiol protease</keyword>
<evidence type="ECO:0000256" key="1">
    <source>
        <dbReference type="ARBA" id="ARBA00022807"/>
    </source>
</evidence>
<evidence type="ECO:0000313" key="2">
    <source>
        <dbReference type="EMBL" id="KAK4440783.1"/>
    </source>
</evidence>
<dbReference type="EMBL" id="JACGWO010000001">
    <property type="protein sequence ID" value="KAK4440783.1"/>
    <property type="molecule type" value="Genomic_DNA"/>
</dbReference>
<organism evidence="2 3">
    <name type="scientific">Sesamum alatum</name>
    <dbReference type="NCBI Taxonomy" id="300844"/>
    <lineage>
        <taxon>Eukaryota</taxon>
        <taxon>Viridiplantae</taxon>
        <taxon>Streptophyta</taxon>
        <taxon>Embryophyta</taxon>
        <taxon>Tracheophyta</taxon>
        <taxon>Spermatophyta</taxon>
        <taxon>Magnoliopsida</taxon>
        <taxon>eudicotyledons</taxon>
        <taxon>Gunneridae</taxon>
        <taxon>Pentapetalae</taxon>
        <taxon>asterids</taxon>
        <taxon>lamiids</taxon>
        <taxon>Lamiales</taxon>
        <taxon>Pedaliaceae</taxon>
        <taxon>Sesamum</taxon>
    </lineage>
</organism>
<dbReference type="AlphaFoldDB" id="A0AAE1Z3F2"/>
<dbReference type="SUPFAM" id="SSF54001">
    <property type="entry name" value="Cysteine proteinases"/>
    <property type="match status" value="1"/>
</dbReference>
<dbReference type="GO" id="GO:0006508">
    <property type="term" value="P:proteolysis"/>
    <property type="evidence" value="ECO:0007669"/>
    <property type="project" value="UniProtKB-KW"/>
</dbReference>
<dbReference type="PANTHER" id="PTHR46468:SF1">
    <property type="entry name" value="SENTRIN-SPECIFIC PROTEASE 8"/>
    <property type="match status" value="1"/>
</dbReference>
<keyword evidence="3" id="KW-1185">Reference proteome</keyword>
<dbReference type="GO" id="GO:0008234">
    <property type="term" value="F:cysteine-type peptidase activity"/>
    <property type="evidence" value="ECO:0007669"/>
    <property type="project" value="UniProtKB-KW"/>
</dbReference>
<evidence type="ECO:0000313" key="3">
    <source>
        <dbReference type="Proteomes" id="UP001293254"/>
    </source>
</evidence>
<keyword evidence="2" id="KW-0645">Protease</keyword>
<reference evidence="2" key="1">
    <citation type="submission" date="2020-06" db="EMBL/GenBank/DDBJ databases">
        <authorList>
            <person name="Li T."/>
            <person name="Hu X."/>
            <person name="Zhang T."/>
            <person name="Song X."/>
            <person name="Zhang H."/>
            <person name="Dai N."/>
            <person name="Sheng W."/>
            <person name="Hou X."/>
            <person name="Wei L."/>
        </authorList>
    </citation>
    <scope>NUCLEOTIDE SEQUENCE</scope>
    <source>
        <strain evidence="2">3651</strain>
        <tissue evidence="2">Leaf</tissue>
    </source>
</reference>
<comment type="caution">
    <text evidence="2">The sequence shown here is derived from an EMBL/GenBank/DDBJ whole genome shotgun (WGS) entry which is preliminary data.</text>
</comment>
<dbReference type="Proteomes" id="UP001293254">
    <property type="component" value="Unassembled WGS sequence"/>
</dbReference>
<dbReference type="Gene3D" id="3.40.395.10">
    <property type="entry name" value="Adenoviral Proteinase, Chain A"/>
    <property type="match status" value="1"/>
</dbReference>
<dbReference type="GO" id="GO:0019784">
    <property type="term" value="F:deNEDDylase activity"/>
    <property type="evidence" value="ECO:0007669"/>
    <property type="project" value="InterPro"/>
</dbReference>
<dbReference type="InterPro" id="IPR038765">
    <property type="entry name" value="Papain-like_cys_pep_sf"/>
</dbReference>
<keyword evidence="1" id="KW-0378">Hydrolase</keyword>
<name>A0AAE1Z3F2_9LAMI</name>
<sequence>MAKAKADEKILSYNNVVLRRSDLDILSGPYFLVFKRNVNVFVHHDSSGGINSAHTKRVYSAVVSYTASEAKYVECSSTPRQENGYDYGQYVTAIAKYLPYLFFKQVSPIHPTSIAERRSSRIEL</sequence>
<protein>
    <submittedName>
        <fullName evidence="2">NEDD8-specific protease 1</fullName>
    </submittedName>
</protein>
<dbReference type="InterPro" id="IPR044613">
    <property type="entry name" value="Nep1/2-like"/>
</dbReference>
<reference evidence="2" key="2">
    <citation type="journal article" date="2024" name="Plant">
        <title>Genomic evolution and insights into agronomic trait innovations of Sesamum species.</title>
        <authorList>
            <person name="Miao H."/>
            <person name="Wang L."/>
            <person name="Qu L."/>
            <person name="Liu H."/>
            <person name="Sun Y."/>
            <person name="Le M."/>
            <person name="Wang Q."/>
            <person name="Wei S."/>
            <person name="Zheng Y."/>
            <person name="Lin W."/>
            <person name="Duan Y."/>
            <person name="Cao H."/>
            <person name="Xiong S."/>
            <person name="Wang X."/>
            <person name="Wei L."/>
            <person name="Li C."/>
            <person name="Ma Q."/>
            <person name="Ju M."/>
            <person name="Zhao R."/>
            <person name="Li G."/>
            <person name="Mu C."/>
            <person name="Tian Q."/>
            <person name="Mei H."/>
            <person name="Zhang T."/>
            <person name="Gao T."/>
            <person name="Zhang H."/>
        </authorList>
    </citation>
    <scope>NUCLEOTIDE SEQUENCE</scope>
    <source>
        <strain evidence="2">3651</strain>
    </source>
</reference>